<evidence type="ECO:0000256" key="5">
    <source>
        <dbReference type="ARBA" id="ARBA00023136"/>
    </source>
</evidence>
<keyword evidence="3 6" id="KW-0812">Transmembrane</keyword>
<dbReference type="PANTHER" id="PTHR10838:SF20">
    <property type="entry name" value="SYNAPTOGYRIN"/>
    <property type="match status" value="1"/>
</dbReference>
<evidence type="ECO:0000259" key="9">
    <source>
        <dbReference type="PROSITE" id="PS51225"/>
    </source>
</evidence>
<keyword evidence="4 8" id="KW-1133">Transmembrane helix</keyword>
<name>A0AAV8ZMJ4_9CUCU</name>
<dbReference type="GO" id="GO:0030672">
    <property type="term" value="C:synaptic vesicle membrane"/>
    <property type="evidence" value="ECO:0007669"/>
    <property type="project" value="TreeGrafter"/>
</dbReference>
<feature type="region of interest" description="Disordered" evidence="7">
    <location>
        <begin position="124"/>
        <end position="154"/>
    </location>
</feature>
<evidence type="ECO:0000256" key="6">
    <source>
        <dbReference type="PROSITE-ProRule" id="PRU00581"/>
    </source>
</evidence>
<reference evidence="10" key="1">
    <citation type="journal article" date="2023" name="Insect Mol. Biol.">
        <title>Genome sequencing provides insights into the evolution of gene families encoding plant cell wall-degrading enzymes in longhorned beetles.</title>
        <authorList>
            <person name="Shin N.R."/>
            <person name="Okamura Y."/>
            <person name="Kirsch R."/>
            <person name="Pauchet Y."/>
        </authorList>
    </citation>
    <scope>NUCLEOTIDE SEQUENCE</scope>
    <source>
        <strain evidence="10">RBIC_L_NR</strain>
    </source>
</reference>
<protein>
    <recommendedName>
        <fullName evidence="9">MARVEL domain-containing protein</fullName>
    </recommendedName>
</protein>
<dbReference type="Pfam" id="PF01284">
    <property type="entry name" value="MARVEL"/>
    <property type="match status" value="1"/>
</dbReference>
<dbReference type="InterPro" id="IPR016579">
    <property type="entry name" value="Synaptogyrin"/>
</dbReference>
<dbReference type="AlphaFoldDB" id="A0AAV8ZMJ4"/>
<comment type="subcellular location">
    <subcellularLocation>
        <location evidence="1">Membrane</location>
        <topology evidence="1">Multi-pass membrane protein</topology>
    </subcellularLocation>
</comment>
<proteinExistence type="inferred from homology"/>
<accession>A0AAV8ZMJ4</accession>
<sequence>MPAIMELLLALLPFLATMGFLVGEYLFEQMSSVKTRKHFVLADLGFSAFWSFLYFVCFWYLTSQWGKSKTPENGIGVSNVQAAIAFSFFSMFSWAVNAFFAFQRFRQGSDAAFATNYEADATMPTSYPSYPGGPESDQHYQEPPFSAGPNQRGQ</sequence>
<evidence type="ECO:0000256" key="4">
    <source>
        <dbReference type="ARBA" id="ARBA00022989"/>
    </source>
</evidence>
<dbReference type="Proteomes" id="UP001162156">
    <property type="component" value="Unassembled WGS sequence"/>
</dbReference>
<organism evidence="10 11">
    <name type="scientific">Rhamnusium bicolor</name>
    <dbReference type="NCBI Taxonomy" id="1586634"/>
    <lineage>
        <taxon>Eukaryota</taxon>
        <taxon>Metazoa</taxon>
        <taxon>Ecdysozoa</taxon>
        <taxon>Arthropoda</taxon>
        <taxon>Hexapoda</taxon>
        <taxon>Insecta</taxon>
        <taxon>Pterygota</taxon>
        <taxon>Neoptera</taxon>
        <taxon>Endopterygota</taxon>
        <taxon>Coleoptera</taxon>
        <taxon>Polyphaga</taxon>
        <taxon>Cucujiformia</taxon>
        <taxon>Chrysomeloidea</taxon>
        <taxon>Cerambycidae</taxon>
        <taxon>Lepturinae</taxon>
        <taxon>Rhagiini</taxon>
        <taxon>Rhamnusium</taxon>
    </lineage>
</organism>
<evidence type="ECO:0000256" key="7">
    <source>
        <dbReference type="SAM" id="MobiDB-lite"/>
    </source>
</evidence>
<gene>
    <name evidence="10" type="ORF">NQ314_004376</name>
</gene>
<evidence type="ECO:0000313" key="11">
    <source>
        <dbReference type="Proteomes" id="UP001162156"/>
    </source>
</evidence>
<feature type="transmembrane region" description="Helical" evidence="8">
    <location>
        <begin position="82"/>
        <end position="102"/>
    </location>
</feature>
<dbReference type="GO" id="GO:0031594">
    <property type="term" value="C:neuromuscular junction"/>
    <property type="evidence" value="ECO:0007669"/>
    <property type="project" value="TreeGrafter"/>
</dbReference>
<dbReference type="EMBL" id="JANEYF010001277">
    <property type="protein sequence ID" value="KAJ8965151.1"/>
    <property type="molecule type" value="Genomic_DNA"/>
</dbReference>
<evidence type="ECO:0000256" key="2">
    <source>
        <dbReference type="ARBA" id="ARBA00010252"/>
    </source>
</evidence>
<dbReference type="PANTHER" id="PTHR10838">
    <property type="entry name" value="SYNAPTOGYRIN"/>
    <property type="match status" value="1"/>
</dbReference>
<evidence type="ECO:0000256" key="8">
    <source>
        <dbReference type="SAM" id="Phobius"/>
    </source>
</evidence>
<evidence type="ECO:0000313" key="10">
    <source>
        <dbReference type="EMBL" id="KAJ8965151.1"/>
    </source>
</evidence>
<comment type="caution">
    <text evidence="10">The sequence shown here is derived from an EMBL/GenBank/DDBJ whole genome shotgun (WGS) entry which is preliminary data.</text>
</comment>
<keyword evidence="5 6" id="KW-0472">Membrane</keyword>
<dbReference type="InterPro" id="IPR008253">
    <property type="entry name" value="Marvel"/>
</dbReference>
<comment type="similarity">
    <text evidence="2">Belongs to the synaptogyrin family.</text>
</comment>
<feature type="transmembrane region" description="Helical" evidence="8">
    <location>
        <begin position="6"/>
        <end position="27"/>
    </location>
</feature>
<evidence type="ECO:0000256" key="1">
    <source>
        <dbReference type="ARBA" id="ARBA00004141"/>
    </source>
</evidence>
<feature type="domain" description="MARVEL" evidence="9">
    <location>
        <begin position="1"/>
        <end position="106"/>
    </location>
</feature>
<feature type="transmembrane region" description="Helical" evidence="8">
    <location>
        <begin position="39"/>
        <end position="62"/>
    </location>
</feature>
<keyword evidence="11" id="KW-1185">Reference proteome</keyword>
<dbReference type="PROSITE" id="PS51225">
    <property type="entry name" value="MARVEL"/>
    <property type="match status" value="1"/>
</dbReference>
<feature type="non-terminal residue" evidence="10">
    <location>
        <position position="154"/>
    </location>
</feature>
<evidence type="ECO:0000256" key="3">
    <source>
        <dbReference type="ARBA" id="ARBA00022692"/>
    </source>
</evidence>